<evidence type="ECO:0000313" key="3">
    <source>
        <dbReference type="Proteomes" id="UP001153269"/>
    </source>
</evidence>
<comment type="caution">
    <text evidence="2">The sequence shown here is derived from an EMBL/GenBank/DDBJ whole genome shotgun (WGS) entry which is preliminary data.</text>
</comment>
<protein>
    <submittedName>
        <fullName evidence="2">Uncharacterized protein</fullName>
    </submittedName>
</protein>
<feature type="region of interest" description="Disordered" evidence="1">
    <location>
        <begin position="1"/>
        <end position="35"/>
    </location>
</feature>
<name>A0A9N7VSE2_PLEPL</name>
<proteinExistence type="predicted"/>
<evidence type="ECO:0000313" key="2">
    <source>
        <dbReference type="EMBL" id="CAB1455944.1"/>
    </source>
</evidence>
<dbReference type="EMBL" id="CADEAL010004278">
    <property type="protein sequence ID" value="CAB1455944.1"/>
    <property type="molecule type" value="Genomic_DNA"/>
</dbReference>
<sequence>MIFLQSPREKPPTPRVPTSQPPGPPSKFPRNPSGLCRDEQIMFAAPRGESGPASSLDGRLEKRKRVAEGDLHWLVMKDGGMQNGRLLTPTGGPGGRGGPAVSIHPAELLLTGMHEGNTAVLLTYNNAGRAGCRRNNSEVKSWARPSRDTTSTEDPMGFMVQQLTLWWGSCRVSSQNAPPTGRRNVWVTQYLLQRIML</sequence>
<organism evidence="2 3">
    <name type="scientific">Pleuronectes platessa</name>
    <name type="common">European plaice</name>
    <dbReference type="NCBI Taxonomy" id="8262"/>
    <lineage>
        <taxon>Eukaryota</taxon>
        <taxon>Metazoa</taxon>
        <taxon>Chordata</taxon>
        <taxon>Craniata</taxon>
        <taxon>Vertebrata</taxon>
        <taxon>Euteleostomi</taxon>
        <taxon>Actinopterygii</taxon>
        <taxon>Neopterygii</taxon>
        <taxon>Teleostei</taxon>
        <taxon>Neoteleostei</taxon>
        <taxon>Acanthomorphata</taxon>
        <taxon>Carangaria</taxon>
        <taxon>Pleuronectiformes</taxon>
        <taxon>Pleuronectoidei</taxon>
        <taxon>Pleuronectidae</taxon>
        <taxon>Pleuronectes</taxon>
    </lineage>
</organism>
<gene>
    <name evidence="2" type="ORF">PLEPLA_LOCUS43725</name>
</gene>
<keyword evidence="3" id="KW-1185">Reference proteome</keyword>
<dbReference type="Proteomes" id="UP001153269">
    <property type="component" value="Unassembled WGS sequence"/>
</dbReference>
<reference evidence="2" key="1">
    <citation type="submission" date="2020-03" db="EMBL/GenBank/DDBJ databases">
        <authorList>
            <person name="Weist P."/>
        </authorList>
    </citation>
    <scope>NUCLEOTIDE SEQUENCE</scope>
</reference>
<dbReference type="AlphaFoldDB" id="A0A9N7VSE2"/>
<accession>A0A9N7VSE2</accession>
<evidence type="ECO:0000256" key="1">
    <source>
        <dbReference type="SAM" id="MobiDB-lite"/>
    </source>
</evidence>
<feature type="compositionally biased region" description="Pro residues" evidence="1">
    <location>
        <begin position="13"/>
        <end position="27"/>
    </location>
</feature>